<evidence type="ECO:0000313" key="4">
    <source>
        <dbReference type="Proteomes" id="UP001217089"/>
    </source>
</evidence>
<accession>A0ABQ9EWG9</accession>
<dbReference type="EMBL" id="JARBDR010000773">
    <property type="protein sequence ID" value="KAJ8307633.1"/>
    <property type="molecule type" value="Genomic_DNA"/>
</dbReference>
<dbReference type="Pfam" id="PF02759">
    <property type="entry name" value="RUN"/>
    <property type="match status" value="1"/>
</dbReference>
<feature type="compositionally biased region" description="Low complexity" evidence="1">
    <location>
        <begin position="292"/>
        <end position="312"/>
    </location>
</feature>
<proteinExistence type="predicted"/>
<dbReference type="Gene3D" id="1.20.58.900">
    <property type="match status" value="1"/>
</dbReference>
<sequence length="900" mass="100199">MLPKDFKELDDILPQTKPKLMYLDQKSADGNRNLSMQNQNLSFLSQKSSQPIEHDCSIFDPLPNPVPIPALVPSVENTRSRDSGRSSPRLQHHCRDESKPHCGSSHRSRSASIKGFSTSSTSSGIDPGYSEPRSLPSSSPYGYRENTSPCNDIERLLFYPPHVEISVKKDNCCKNEHEENRCFQNSPAADSTATTSSFYGQDRCQIPLAFYSSLISKERLGKLIAIVYACEEVYLLTDETGEYFLYQNDSETEEPVLFYRENSKDSDTQTVKRRQKHVENETSGDQSDKELTTTVEETDTTTISVESSDSDTPPTEFKVSLSPPEEAPVINGMDIPLPKRSSSDQSLTEQLDRKRAKNPFDKLRLGNSADTPEVGELVLTKLCPLIGQVLSDGLKPYVTGVHMFGRVKVTVWKVAEASAELGPYTRAIHELVQQLKTNPGLVSCSNKFDAFIFGLLNLRLLDFWMGYLQHNESLTKKFYNTDGVILLGQSYLQTAFDQMLVSLQPLAILPFQLGIEFIVQRPSVKIPDRSPLSSPVSGQPKSLVSPTEPMKSLSSSPTAENKFIQDDKNANQMNKCLPPAKPPRLQQQNSVPMFSASKAWDWLKGSTNQDGPSSSVLPKTSDMMSSITEMFGKLTGKTSDSNIQNTPASKEKGNNSEEKKVNNVNIEPSVLSNEEIKTVSKTKTKDSKPVETAQNGSLGKTKNAPVSTVAETKSCKSENNIKVDESKDEIKTEMLPFIDSKKEIQKLDYDNTEKLDHVTSSDPDVDKKIKATGPNDKTKKIEECSKEIFNERQEKTEHYGNEKGDNSLSKTIDQENNVTDCCKAGVVSEKSNITDSSEKVMSAHLRTWLRICLAERQVHTKKASRSITLTQKRNKITENKMAKKKGTAQNLNLISQGQSH</sequence>
<keyword evidence="4" id="KW-1185">Reference proteome</keyword>
<feature type="compositionally biased region" description="Polar residues" evidence="1">
    <location>
        <begin position="636"/>
        <end position="648"/>
    </location>
</feature>
<comment type="caution">
    <text evidence="3">The sequence shown here is derived from an EMBL/GenBank/DDBJ whole genome shotgun (WGS) entry which is preliminary data.</text>
</comment>
<evidence type="ECO:0000259" key="2">
    <source>
        <dbReference type="PROSITE" id="PS50826"/>
    </source>
</evidence>
<dbReference type="PANTHER" id="PTHR15591">
    <property type="entry name" value="RUN AND SH3 DOMAIN CONTAINING"/>
    <property type="match status" value="1"/>
</dbReference>
<dbReference type="CDD" id="cd17685">
    <property type="entry name" value="RUN_RUSC"/>
    <property type="match status" value="1"/>
</dbReference>
<dbReference type="Proteomes" id="UP001217089">
    <property type="component" value="Unassembled WGS sequence"/>
</dbReference>
<dbReference type="InterPro" id="IPR037213">
    <property type="entry name" value="Run_dom_sf"/>
</dbReference>
<dbReference type="PANTHER" id="PTHR15591:SF13">
    <property type="entry name" value="RUN DOMAIN-CONTAINING PROTEIN"/>
    <property type="match status" value="1"/>
</dbReference>
<evidence type="ECO:0000313" key="3">
    <source>
        <dbReference type="EMBL" id="KAJ8307633.1"/>
    </source>
</evidence>
<protein>
    <recommendedName>
        <fullName evidence="2">RUN domain-containing protein</fullName>
    </recommendedName>
</protein>
<feature type="domain" description="RUN" evidence="2">
    <location>
        <begin position="373"/>
        <end position="518"/>
    </location>
</feature>
<feature type="compositionally biased region" description="Polar residues" evidence="1">
    <location>
        <begin position="692"/>
        <end position="708"/>
    </location>
</feature>
<feature type="compositionally biased region" description="Basic and acidic residues" evidence="1">
    <location>
        <begin position="674"/>
        <end position="689"/>
    </location>
</feature>
<feature type="region of interest" description="Disordered" evidence="1">
    <location>
        <begin position="635"/>
        <end position="708"/>
    </location>
</feature>
<dbReference type="PROSITE" id="PS50826">
    <property type="entry name" value="RUN"/>
    <property type="match status" value="1"/>
</dbReference>
<dbReference type="SUPFAM" id="SSF140741">
    <property type="entry name" value="RUN domain-like"/>
    <property type="match status" value="1"/>
</dbReference>
<feature type="compositionally biased region" description="Basic and acidic residues" evidence="1">
    <location>
        <begin position="649"/>
        <end position="661"/>
    </location>
</feature>
<feature type="region of interest" description="Disordered" evidence="1">
    <location>
        <begin position="69"/>
        <end position="143"/>
    </location>
</feature>
<dbReference type="InterPro" id="IPR047343">
    <property type="entry name" value="RUSC1_2"/>
</dbReference>
<feature type="compositionally biased region" description="Polar residues" evidence="1">
    <location>
        <begin position="531"/>
        <end position="545"/>
    </location>
</feature>
<name>A0ABQ9EWG9_TEGGR</name>
<evidence type="ECO:0000256" key="1">
    <source>
        <dbReference type="SAM" id="MobiDB-lite"/>
    </source>
</evidence>
<organism evidence="3 4">
    <name type="scientific">Tegillarca granosa</name>
    <name type="common">Malaysian cockle</name>
    <name type="synonym">Anadara granosa</name>
    <dbReference type="NCBI Taxonomy" id="220873"/>
    <lineage>
        <taxon>Eukaryota</taxon>
        <taxon>Metazoa</taxon>
        <taxon>Spiralia</taxon>
        <taxon>Lophotrochozoa</taxon>
        <taxon>Mollusca</taxon>
        <taxon>Bivalvia</taxon>
        <taxon>Autobranchia</taxon>
        <taxon>Pteriomorphia</taxon>
        <taxon>Arcoida</taxon>
        <taxon>Arcoidea</taxon>
        <taxon>Arcidae</taxon>
        <taxon>Tegillarca</taxon>
    </lineage>
</organism>
<feature type="region of interest" description="Disordered" evidence="1">
    <location>
        <begin position="260"/>
        <end position="329"/>
    </location>
</feature>
<dbReference type="InterPro" id="IPR004012">
    <property type="entry name" value="Run_dom"/>
</dbReference>
<feature type="region of interest" description="Disordered" evidence="1">
    <location>
        <begin position="527"/>
        <end position="560"/>
    </location>
</feature>
<gene>
    <name evidence="3" type="ORF">KUTeg_014824</name>
</gene>
<reference evidence="3 4" key="1">
    <citation type="submission" date="2022-12" db="EMBL/GenBank/DDBJ databases">
        <title>Chromosome-level genome of Tegillarca granosa.</title>
        <authorList>
            <person name="Kim J."/>
        </authorList>
    </citation>
    <scope>NUCLEOTIDE SEQUENCE [LARGE SCALE GENOMIC DNA]</scope>
    <source>
        <strain evidence="3">Teg-2019</strain>
        <tissue evidence="3">Adductor muscle</tissue>
    </source>
</reference>